<dbReference type="PATRIC" id="fig|1449336.4.peg.1527"/>
<dbReference type="eggNOG" id="COG0456">
    <property type="taxonomic scope" value="Bacteria"/>
</dbReference>
<evidence type="ECO:0000313" key="2">
    <source>
        <dbReference type="EMBL" id="KRN56381.1"/>
    </source>
</evidence>
<proteinExistence type="predicted"/>
<dbReference type="RefSeq" id="WP_034570486.1">
    <property type="nucleotide sequence ID" value="NZ_JQBS01000032.1"/>
</dbReference>
<dbReference type="CDD" id="cd04301">
    <property type="entry name" value="NAT_SF"/>
    <property type="match status" value="1"/>
</dbReference>
<accession>A0A0R2I4N4</accession>
<dbReference type="GO" id="GO:0016747">
    <property type="term" value="F:acyltransferase activity, transferring groups other than amino-acyl groups"/>
    <property type="evidence" value="ECO:0007669"/>
    <property type="project" value="InterPro"/>
</dbReference>
<dbReference type="InterPro" id="IPR016181">
    <property type="entry name" value="Acyl_CoA_acyltransferase"/>
</dbReference>
<gene>
    <name evidence="2" type="ORF">IV74_GL001495</name>
</gene>
<dbReference type="InterPro" id="IPR000182">
    <property type="entry name" value="GNAT_dom"/>
</dbReference>
<protein>
    <recommendedName>
        <fullName evidence="1">N-acetyltransferase domain-containing protein</fullName>
    </recommendedName>
</protein>
<sequence length="189" mass="22344">MIVIEKINSLTEQDLTLLFKGFKSKWQRLLKVYSFEEFIRLYNSASLTETCYRVIYNGHLAGIFAISGDFSKKKNDAIRIRNFSDWRWHIGLKLLSVKVAKKECYLSFLVIDDNFQGKGIGKMCLHYIEKFTLNLNKMNCITLFVSTENSRAIKLYEHQGFKIDSQLHSFFTEYFIGERKWYKMKKVLS</sequence>
<keyword evidence="3" id="KW-1185">Reference proteome</keyword>
<dbReference type="Proteomes" id="UP000051658">
    <property type="component" value="Unassembled WGS sequence"/>
</dbReference>
<reference evidence="2 3" key="1">
    <citation type="journal article" date="2015" name="Genome Announc.">
        <title>Expanding the biotechnology potential of lactobacilli through comparative genomics of 213 strains and associated genera.</title>
        <authorList>
            <person name="Sun Z."/>
            <person name="Harris H.M."/>
            <person name="McCann A."/>
            <person name="Guo C."/>
            <person name="Argimon S."/>
            <person name="Zhang W."/>
            <person name="Yang X."/>
            <person name="Jeffery I.B."/>
            <person name="Cooney J.C."/>
            <person name="Kagawa T.F."/>
            <person name="Liu W."/>
            <person name="Song Y."/>
            <person name="Salvetti E."/>
            <person name="Wrobel A."/>
            <person name="Rasinkangas P."/>
            <person name="Parkhill J."/>
            <person name="Rea M.C."/>
            <person name="O'Sullivan O."/>
            <person name="Ritari J."/>
            <person name="Douillard F.P."/>
            <person name="Paul Ross R."/>
            <person name="Yang R."/>
            <person name="Briner A.E."/>
            <person name="Felis G.E."/>
            <person name="de Vos W.M."/>
            <person name="Barrangou R."/>
            <person name="Klaenhammer T.R."/>
            <person name="Caufield P.W."/>
            <person name="Cui Y."/>
            <person name="Zhang H."/>
            <person name="O'Toole P.W."/>
        </authorList>
    </citation>
    <scope>NUCLEOTIDE SEQUENCE [LARGE SCALE GENOMIC DNA]</scope>
    <source>
        <strain evidence="2 3">DSM 20623</strain>
    </source>
</reference>
<feature type="domain" description="N-acetyltransferase" evidence="1">
    <location>
        <begin position="5"/>
        <end position="189"/>
    </location>
</feature>
<dbReference type="Pfam" id="PF00583">
    <property type="entry name" value="Acetyltransf_1"/>
    <property type="match status" value="1"/>
</dbReference>
<dbReference type="Gene3D" id="3.40.630.30">
    <property type="match status" value="1"/>
</dbReference>
<organism evidence="2 3">
    <name type="scientific">Carnobacterium divergens DSM 20623</name>
    <dbReference type="NCBI Taxonomy" id="1449336"/>
    <lineage>
        <taxon>Bacteria</taxon>
        <taxon>Bacillati</taxon>
        <taxon>Bacillota</taxon>
        <taxon>Bacilli</taxon>
        <taxon>Lactobacillales</taxon>
        <taxon>Carnobacteriaceae</taxon>
        <taxon>Carnobacterium</taxon>
    </lineage>
</organism>
<evidence type="ECO:0000259" key="1">
    <source>
        <dbReference type="PROSITE" id="PS51186"/>
    </source>
</evidence>
<dbReference type="EMBL" id="JQBS01000032">
    <property type="protein sequence ID" value="KRN56381.1"/>
    <property type="molecule type" value="Genomic_DNA"/>
</dbReference>
<dbReference type="GeneID" id="89588554"/>
<dbReference type="SUPFAM" id="SSF55729">
    <property type="entry name" value="Acyl-CoA N-acyltransferases (Nat)"/>
    <property type="match status" value="1"/>
</dbReference>
<dbReference type="AlphaFoldDB" id="A0A0R2I4N4"/>
<name>A0A0R2I4N4_CARDV</name>
<comment type="caution">
    <text evidence="2">The sequence shown here is derived from an EMBL/GenBank/DDBJ whole genome shotgun (WGS) entry which is preliminary data.</text>
</comment>
<dbReference type="PROSITE" id="PS51186">
    <property type="entry name" value="GNAT"/>
    <property type="match status" value="1"/>
</dbReference>
<evidence type="ECO:0000313" key="3">
    <source>
        <dbReference type="Proteomes" id="UP000051658"/>
    </source>
</evidence>